<dbReference type="CDD" id="cd07381">
    <property type="entry name" value="MPP_CapA"/>
    <property type="match status" value="1"/>
</dbReference>
<gene>
    <name evidence="3" type="ORF">LPTSP4_28500</name>
</gene>
<sequence>MGDIMCHSSQLNVYHNKKTNSFSADQSFKYVSERLQSFDLLLGNLETTIVPKSADYSGYPRFGAPIGFLESVQKAGFHLLSTANNHSADKGEIGIDFTIESIFKLNMIPLGTFSSESDYTKRRHVKINKNDLQISIFNYTYSTNGIKVPKGRIVRLLDEQLIVSDLAEAKKDRSHLIIVWYHFGKEYSEEPNDEQKRWVTLALENGADIVLGGHPHVVQRFERQDHKFIAYSLGNFLSAQNHPYTDGGVILDLAIEITGEQKKIVSIDLIPVWVKPGSYEIIPIHDFLDGKVPIDLTRQNVLKLKQYHQKWKQIMERNRL</sequence>
<dbReference type="SMART" id="SM00854">
    <property type="entry name" value="PGA_cap"/>
    <property type="match status" value="1"/>
</dbReference>
<accession>A0A2P2E353</accession>
<reference evidence="3 4" key="1">
    <citation type="submission" date="2018-02" db="EMBL/GenBank/DDBJ databases">
        <title>Novel Leptospira species isolated from soil and water in Japan.</title>
        <authorList>
            <person name="Nakao R."/>
            <person name="Masuzawa T."/>
        </authorList>
    </citation>
    <scope>NUCLEOTIDE SEQUENCE [LARGE SCALE GENOMIC DNA]</scope>
    <source>
        <strain evidence="3 4">YH101</strain>
    </source>
</reference>
<dbReference type="AlphaFoldDB" id="A0A2P2E353"/>
<evidence type="ECO:0000313" key="4">
    <source>
        <dbReference type="Proteomes" id="UP000245133"/>
    </source>
</evidence>
<dbReference type="EMBL" id="BFBB01000008">
    <property type="protein sequence ID" value="GBF51318.1"/>
    <property type="molecule type" value="Genomic_DNA"/>
</dbReference>
<keyword evidence="4" id="KW-1185">Reference proteome</keyword>
<organism evidence="3 4">
    <name type="scientific">Leptospira ryugenii</name>
    <dbReference type="NCBI Taxonomy" id="1917863"/>
    <lineage>
        <taxon>Bacteria</taxon>
        <taxon>Pseudomonadati</taxon>
        <taxon>Spirochaetota</taxon>
        <taxon>Spirochaetia</taxon>
        <taxon>Leptospirales</taxon>
        <taxon>Leptospiraceae</taxon>
        <taxon>Leptospira</taxon>
    </lineage>
</organism>
<dbReference type="InterPro" id="IPR029052">
    <property type="entry name" value="Metallo-depent_PP-like"/>
</dbReference>
<name>A0A2P2E353_9LEPT</name>
<dbReference type="Gene3D" id="3.60.21.10">
    <property type="match status" value="1"/>
</dbReference>
<dbReference type="Proteomes" id="UP000245133">
    <property type="component" value="Unassembled WGS sequence"/>
</dbReference>
<evidence type="ECO:0000313" key="3">
    <source>
        <dbReference type="EMBL" id="GBF51318.1"/>
    </source>
</evidence>
<dbReference type="Pfam" id="PF09587">
    <property type="entry name" value="PGA_cap"/>
    <property type="match status" value="1"/>
</dbReference>
<dbReference type="SUPFAM" id="SSF56300">
    <property type="entry name" value="Metallo-dependent phosphatases"/>
    <property type="match status" value="1"/>
</dbReference>
<dbReference type="InterPro" id="IPR019079">
    <property type="entry name" value="Capsule_synth_CapA"/>
</dbReference>
<proteinExistence type="inferred from homology"/>
<evidence type="ECO:0000259" key="2">
    <source>
        <dbReference type="SMART" id="SM00854"/>
    </source>
</evidence>
<dbReference type="InterPro" id="IPR052169">
    <property type="entry name" value="CW_Biosynth-Accessory"/>
</dbReference>
<dbReference type="PANTHER" id="PTHR33393:SF12">
    <property type="entry name" value="CAPSULE BIOSYNTHESIS PROTEIN CAPA"/>
    <property type="match status" value="1"/>
</dbReference>
<evidence type="ECO:0000256" key="1">
    <source>
        <dbReference type="ARBA" id="ARBA00005662"/>
    </source>
</evidence>
<feature type="domain" description="Capsule synthesis protein CapA" evidence="2">
    <location>
        <begin position="2"/>
        <end position="240"/>
    </location>
</feature>
<comment type="similarity">
    <text evidence="1">Belongs to the CapA family.</text>
</comment>
<protein>
    <recommendedName>
        <fullName evidence="2">Capsule synthesis protein CapA domain-containing protein</fullName>
    </recommendedName>
</protein>
<comment type="caution">
    <text evidence="3">The sequence shown here is derived from an EMBL/GenBank/DDBJ whole genome shotgun (WGS) entry which is preliminary data.</text>
</comment>
<dbReference type="PANTHER" id="PTHR33393">
    <property type="entry name" value="POLYGLUTAMINE SYNTHESIS ACCESSORY PROTEIN RV0574C-RELATED"/>
    <property type="match status" value="1"/>
</dbReference>